<protein>
    <submittedName>
        <fullName evidence="2">Uncharacterized protein</fullName>
    </submittedName>
</protein>
<dbReference type="Proteomes" id="UP001304300">
    <property type="component" value="Chromosome"/>
</dbReference>
<keyword evidence="3" id="KW-1185">Reference proteome</keyword>
<evidence type="ECO:0000313" key="3">
    <source>
        <dbReference type="Proteomes" id="UP001304300"/>
    </source>
</evidence>
<dbReference type="RefSeq" id="WP_317834159.1">
    <property type="nucleotide sequence ID" value="NZ_CP136920.1"/>
</dbReference>
<dbReference type="KEGG" id="puo:RZN69_01145"/>
<evidence type="ECO:0000256" key="1">
    <source>
        <dbReference type="SAM" id="Phobius"/>
    </source>
</evidence>
<feature type="transmembrane region" description="Helical" evidence="1">
    <location>
        <begin position="23"/>
        <end position="52"/>
    </location>
</feature>
<feature type="transmembrane region" description="Helical" evidence="1">
    <location>
        <begin position="108"/>
        <end position="130"/>
    </location>
</feature>
<name>A0AAQ3L967_9BACT</name>
<keyword evidence="1" id="KW-0472">Membrane</keyword>
<keyword evidence="1" id="KW-1133">Transmembrane helix</keyword>
<gene>
    <name evidence="2" type="ORF">RZN69_01145</name>
</gene>
<reference evidence="2 3" key="1">
    <citation type="submission" date="2023-10" db="EMBL/GenBank/DDBJ databases">
        <title>Rubellicoccus peritrichatus gen. nov., sp. nov., isolated from an algae of coral reef tank.</title>
        <authorList>
            <person name="Luo J."/>
        </authorList>
    </citation>
    <scope>NUCLEOTIDE SEQUENCE [LARGE SCALE GENOMIC DNA]</scope>
    <source>
        <strain evidence="2 3">CR14</strain>
    </source>
</reference>
<evidence type="ECO:0000313" key="2">
    <source>
        <dbReference type="EMBL" id="WOO41675.1"/>
    </source>
</evidence>
<accession>A0AAQ3L967</accession>
<keyword evidence="1" id="KW-0812">Transmembrane</keyword>
<sequence>MGLPPPIQPTDSKRASDAEHLKLLAIFHYILGALSLCSILFILLHYMLFSTFFNNPDFFPEGEKPPEMPEGFFILIMAFYVLGALFSIVSGGLLIASARFIQKRKNRTFSIIVAGLCCLMFPFGTILGVFTLMKLLSDSVKIAYTESESTGVA</sequence>
<dbReference type="EMBL" id="CP136920">
    <property type="protein sequence ID" value="WOO41675.1"/>
    <property type="molecule type" value="Genomic_DNA"/>
</dbReference>
<feature type="transmembrane region" description="Helical" evidence="1">
    <location>
        <begin position="72"/>
        <end position="96"/>
    </location>
</feature>
<dbReference type="AlphaFoldDB" id="A0AAQ3L967"/>
<organism evidence="2 3">
    <name type="scientific">Rubellicoccus peritrichatus</name>
    <dbReference type="NCBI Taxonomy" id="3080537"/>
    <lineage>
        <taxon>Bacteria</taxon>
        <taxon>Pseudomonadati</taxon>
        <taxon>Verrucomicrobiota</taxon>
        <taxon>Opitutia</taxon>
        <taxon>Puniceicoccales</taxon>
        <taxon>Cerasicoccaceae</taxon>
        <taxon>Rubellicoccus</taxon>
    </lineage>
</organism>
<proteinExistence type="predicted"/>